<dbReference type="InterPro" id="IPR042101">
    <property type="entry name" value="SRP54_N_sf"/>
</dbReference>
<dbReference type="AlphaFoldDB" id="A0A941W3V6"/>
<comment type="similarity">
    <text evidence="1 9">Belongs to the GTP-binding SRP family. SRP54 subfamily.</text>
</comment>
<keyword evidence="9" id="KW-0963">Cytoplasm</keyword>
<dbReference type="Proteomes" id="UP000722750">
    <property type="component" value="Unassembled WGS sequence"/>
</dbReference>
<dbReference type="PROSITE" id="PS00300">
    <property type="entry name" value="SRP54"/>
    <property type="match status" value="1"/>
</dbReference>
<dbReference type="InterPro" id="IPR036891">
    <property type="entry name" value="Signal_recog_part_SRP54_M_sf"/>
</dbReference>
<comment type="domain">
    <text evidence="9">Composed of three domains: the N-terminal N domain, which is responsible for interactions with the ribosome, the central G domain, which binds GTP, and the C-terminal M domain, which binds the RNA and the signal sequence of the RNC.</text>
</comment>
<feature type="region of interest" description="Disordered" evidence="10">
    <location>
        <begin position="426"/>
        <end position="464"/>
    </location>
</feature>
<dbReference type="CDD" id="cd18539">
    <property type="entry name" value="SRP_G"/>
    <property type="match status" value="1"/>
</dbReference>
<feature type="binding site" evidence="9">
    <location>
        <begin position="246"/>
        <end position="249"/>
    </location>
    <ligand>
        <name>GTP</name>
        <dbReference type="ChEBI" id="CHEBI:37565"/>
    </ligand>
</feature>
<protein>
    <recommendedName>
        <fullName evidence="9">Signal recognition particle protein</fullName>
        <ecNumber evidence="9">3.6.5.4</ecNumber>
    </recommendedName>
    <alternativeName>
        <fullName evidence="9">Fifty-four homolog</fullName>
    </alternativeName>
</protein>
<dbReference type="Gene3D" id="1.20.120.140">
    <property type="entry name" value="Signal recognition particle SRP54, nucleotide-binding domain"/>
    <property type="match status" value="1"/>
</dbReference>
<comment type="catalytic activity">
    <reaction evidence="8 9">
        <text>GTP + H2O = GDP + phosphate + H(+)</text>
        <dbReference type="Rhea" id="RHEA:19669"/>
        <dbReference type="ChEBI" id="CHEBI:15377"/>
        <dbReference type="ChEBI" id="CHEBI:15378"/>
        <dbReference type="ChEBI" id="CHEBI:37565"/>
        <dbReference type="ChEBI" id="CHEBI:43474"/>
        <dbReference type="ChEBI" id="CHEBI:58189"/>
        <dbReference type="EC" id="3.6.5.4"/>
    </reaction>
</comment>
<dbReference type="Pfam" id="PF02881">
    <property type="entry name" value="SRP54_N"/>
    <property type="match status" value="1"/>
</dbReference>
<evidence type="ECO:0000256" key="8">
    <source>
        <dbReference type="ARBA" id="ARBA00048027"/>
    </source>
</evidence>
<sequence length="464" mass="51710">MFESITDSFETIFNKLSGRGRLTEQNINDSLREVRVALLEADTNYKVVKNFIQNVTEKAVGEEVLKSVKPGQQIVKIVQTEMEHLMGPVDATIKYKDGDVTVIMLAGLQGSGKTTTAGKLANMILSKGKSPMLVAADIQRPAAIEQLQVIGKQLNVPVYTEKNSNPVKICKWAIKRAFLDNHNVVILDTAGRLHVDEELMLELEQIKSKIKPTQIFFVCDSMTGQDAVNSAREFNSQLGFDGVILTKLDGDTRGGAALSIKAVTGKPIKFVGVGEKLDKLEEFHPDRMASRILGMGDVVSLVEKAQDVIDEDEAQKLEKKIRANTLTLEDFLSQLQQVRKMGPMKDILGMIPGVGKKMKGMDVDENQMRRVEAIIRSMTLEERMNPEKIEGSRRHRISRGSGTNSQDVSQLLKQFKQMKKMFRSLSGVDPKSFPAEAMTPEAMKLPGTGKIRSKRKKVKRKKRK</sequence>
<keyword evidence="3 9" id="KW-0378">Hydrolase</keyword>
<keyword evidence="7 9" id="KW-0687">Ribonucleoprotein</keyword>
<evidence type="ECO:0000313" key="12">
    <source>
        <dbReference type="EMBL" id="MBS1258667.1"/>
    </source>
</evidence>
<dbReference type="NCBIfam" id="TIGR00959">
    <property type="entry name" value="ffh"/>
    <property type="match status" value="1"/>
</dbReference>
<evidence type="ECO:0000256" key="6">
    <source>
        <dbReference type="ARBA" id="ARBA00023135"/>
    </source>
</evidence>
<dbReference type="EMBL" id="JAANXD010000073">
    <property type="protein sequence ID" value="MBS1258667.1"/>
    <property type="molecule type" value="Genomic_DNA"/>
</dbReference>
<dbReference type="InterPro" id="IPR004780">
    <property type="entry name" value="SRP"/>
</dbReference>
<dbReference type="InterPro" id="IPR013822">
    <property type="entry name" value="Signal_recog_particl_SRP54_hlx"/>
</dbReference>
<evidence type="ECO:0000256" key="9">
    <source>
        <dbReference type="HAMAP-Rule" id="MF_00306"/>
    </source>
</evidence>
<dbReference type="Gene3D" id="1.10.260.30">
    <property type="entry name" value="Signal recognition particle, SRP54 subunit, M-domain"/>
    <property type="match status" value="1"/>
</dbReference>
<keyword evidence="5 9" id="KW-0342">GTP-binding</keyword>
<keyword evidence="4 9" id="KW-0694">RNA-binding</keyword>
<evidence type="ECO:0000256" key="10">
    <source>
        <dbReference type="SAM" id="MobiDB-lite"/>
    </source>
</evidence>
<dbReference type="InterPro" id="IPR003593">
    <property type="entry name" value="AAA+_ATPase"/>
</dbReference>
<feature type="binding site" evidence="9">
    <location>
        <begin position="188"/>
        <end position="192"/>
    </location>
    <ligand>
        <name>GTP</name>
        <dbReference type="ChEBI" id="CHEBI:37565"/>
    </ligand>
</feature>
<dbReference type="InterPro" id="IPR022941">
    <property type="entry name" value="SRP54"/>
</dbReference>
<feature type="binding site" evidence="9">
    <location>
        <begin position="107"/>
        <end position="114"/>
    </location>
    <ligand>
        <name>GTP</name>
        <dbReference type="ChEBI" id="CHEBI:37565"/>
    </ligand>
</feature>
<comment type="subunit">
    <text evidence="9">Part of the signal recognition particle protein translocation system, which is composed of SRP and FtsY.</text>
</comment>
<dbReference type="EC" id="3.6.5.4" evidence="9"/>
<evidence type="ECO:0000259" key="11">
    <source>
        <dbReference type="PROSITE" id="PS00300"/>
    </source>
</evidence>
<dbReference type="Pfam" id="PF00448">
    <property type="entry name" value="SRP54"/>
    <property type="match status" value="1"/>
</dbReference>
<dbReference type="Pfam" id="PF02978">
    <property type="entry name" value="SRP_SPB"/>
    <property type="match status" value="1"/>
</dbReference>
<name>A0A941W3V6_9BACT</name>
<dbReference type="HAMAP" id="MF_00306">
    <property type="entry name" value="SRP54"/>
    <property type="match status" value="1"/>
</dbReference>
<reference evidence="12" key="1">
    <citation type="journal article" date="2021" name="ISME J.">
        <title>Fine-scale metabolic discontinuity in a stratified prokaryote microbiome of a Red Sea deep halocline.</title>
        <authorList>
            <person name="Michoud G."/>
            <person name="Ngugi D.K."/>
            <person name="Barozzi A."/>
            <person name="Merlino G."/>
            <person name="Calleja M.L."/>
            <person name="Delgado-Huertas A."/>
            <person name="Moran X.A.G."/>
            <person name="Daffonchio D."/>
        </authorList>
    </citation>
    <scope>NUCLEOTIDE SEQUENCE</scope>
    <source>
        <strain evidence="12">SuakinDeep_MAG55_1</strain>
    </source>
</reference>
<accession>A0A941W3V6</accession>
<keyword evidence="6 9" id="KW-0733">Signal recognition particle</keyword>
<evidence type="ECO:0000256" key="1">
    <source>
        <dbReference type="ARBA" id="ARBA00005450"/>
    </source>
</evidence>
<dbReference type="GO" id="GO:0006614">
    <property type="term" value="P:SRP-dependent cotranslational protein targeting to membrane"/>
    <property type="evidence" value="ECO:0007669"/>
    <property type="project" value="InterPro"/>
</dbReference>
<organism evidence="12 13">
    <name type="scientific">Candidatus Scalindua arabica</name>
    <dbReference type="NCBI Taxonomy" id="1127984"/>
    <lineage>
        <taxon>Bacteria</taxon>
        <taxon>Pseudomonadati</taxon>
        <taxon>Planctomycetota</taxon>
        <taxon>Candidatus Brocadiia</taxon>
        <taxon>Candidatus Brocadiales</taxon>
        <taxon>Candidatus Scalinduaceae</taxon>
        <taxon>Candidatus Scalindua</taxon>
    </lineage>
</organism>
<dbReference type="GO" id="GO:0048500">
    <property type="term" value="C:signal recognition particle"/>
    <property type="evidence" value="ECO:0007669"/>
    <property type="project" value="UniProtKB-UniRule"/>
</dbReference>
<dbReference type="PANTHER" id="PTHR11564">
    <property type="entry name" value="SIGNAL RECOGNITION PARTICLE 54K PROTEIN SRP54"/>
    <property type="match status" value="1"/>
</dbReference>
<feature type="domain" description="SRP54-type proteins GTP-binding" evidence="11">
    <location>
        <begin position="267"/>
        <end position="280"/>
    </location>
</feature>
<dbReference type="SUPFAM" id="SSF52540">
    <property type="entry name" value="P-loop containing nucleoside triphosphate hydrolases"/>
    <property type="match status" value="1"/>
</dbReference>
<evidence type="ECO:0000256" key="2">
    <source>
        <dbReference type="ARBA" id="ARBA00022741"/>
    </source>
</evidence>
<dbReference type="FunFam" id="3.40.50.300:FF:000022">
    <property type="entry name" value="Signal recognition particle 54 kDa subunit"/>
    <property type="match status" value="1"/>
</dbReference>
<feature type="compositionally biased region" description="Basic residues" evidence="10">
    <location>
        <begin position="451"/>
        <end position="464"/>
    </location>
</feature>
<dbReference type="SMART" id="SM00382">
    <property type="entry name" value="AAA"/>
    <property type="match status" value="1"/>
</dbReference>
<dbReference type="GO" id="GO:0005525">
    <property type="term" value="F:GTP binding"/>
    <property type="evidence" value="ECO:0007669"/>
    <property type="project" value="UniProtKB-UniRule"/>
</dbReference>
<dbReference type="SUPFAM" id="SSF47446">
    <property type="entry name" value="Signal peptide-binding domain"/>
    <property type="match status" value="1"/>
</dbReference>
<dbReference type="InterPro" id="IPR027417">
    <property type="entry name" value="P-loop_NTPase"/>
</dbReference>
<proteinExistence type="inferred from homology"/>
<dbReference type="SMART" id="SM00962">
    <property type="entry name" value="SRP54"/>
    <property type="match status" value="1"/>
</dbReference>
<comment type="caution">
    <text evidence="12">The sequence shown here is derived from an EMBL/GenBank/DDBJ whole genome shotgun (WGS) entry which is preliminary data.</text>
</comment>
<dbReference type="SMART" id="SM00963">
    <property type="entry name" value="SRP54_N"/>
    <property type="match status" value="1"/>
</dbReference>
<dbReference type="InterPro" id="IPR000897">
    <property type="entry name" value="SRP54_GTPase_dom"/>
</dbReference>
<dbReference type="Gene3D" id="3.40.50.300">
    <property type="entry name" value="P-loop containing nucleotide triphosphate hydrolases"/>
    <property type="match status" value="1"/>
</dbReference>
<dbReference type="GO" id="GO:0008312">
    <property type="term" value="F:7S RNA binding"/>
    <property type="evidence" value="ECO:0007669"/>
    <property type="project" value="InterPro"/>
</dbReference>
<comment type="function">
    <text evidence="9">Involved in targeting and insertion of nascent membrane proteins into the cytoplasmic membrane. Binds to the hydrophobic signal sequence of the ribosome-nascent chain (RNC) as it emerges from the ribosomes. The SRP-RNC complex is then targeted to the cytoplasmic membrane where it interacts with the SRP receptor FtsY.</text>
</comment>
<evidence type="ECO:0000256" key="4">
    <source>
        <dbReference type="ARBA" id="ARBA00022884"/>
    </source>
</evidence>
<gene>
    <name evidence="9" type="primary">ffh</name>
    <name evidence="12" type="ORF">MAG551_01728</name>
</gene>
<comment type="subcellular location">
    <subcellularLocation>
        <location evidence="9">Cytoplasm</location>
    </subcellularLocation>
    <text evidence="9">The SRP-RNC complex is targeted to the cytoplasmic membrane.</text>
</comment>
<dbReference type="PANTHER" id="PTHR11564:SF5">
    <property type="entry name" value="SIGNAL RECOGNITION PARTICLE SUBUNIT SRP54"/>
    <property type="match status" value="1"/>
</dbReference>
<dbReference type="GO" id="GO:0003924">
    <property type="term" value="F:GTPase activity"/>
    <property type="evidence" value="ECO:0007669"/>
    <property type="project" value="UniProtKB-UniRule"/>
</dbReference>
<evidence type="ECO:0000256" key="5">
    <source>
        <dbReference type="ARBA" id="ARBA00023134"/>
    </source>
</evidence>
<dbReference type="InterPro" id="IPR004125">
    <property type="entry name" value="Signal_recog_particle_SRP54_M"/>
</dbReference>
<evidence type="ECO:0000313" key="13">
    <source>
        <dbReference type="Proteomes" id="UP000722750"/>
    </source>
</evidence>
<evidence type="ECO:0000256" key="3">
    <source>
        <dbReference type="ARBA" id="ARBA00022801"/>
    </source>
</evidence>
<feature type="region of interest" description="Disordered" evidence="10">
    <location>
        <begin position="387"/>
        <end position="407"/>
    </location>
</feature>
<evidence type="ECO:0000256" key="7">
    <source>
        <dbReference type="ARBA" id="ARBA00023274"/>
    </source>
</evidence>
<keyword evidence="2 9" id="KW-0547">Nucleotide-binding</keyword>